<dbReference type="EMBL" id="UZAJ01012666">
    <property type="protein sequence ID" value="VDO64391.1"/>
    <property type="molecule type" value="Genomic_DNA"/>
</dbReference>
<name>A0A183HR01_9BILA</name>
<dbReference type="STRING" id="387005.A0A183HR01"/>
<reference evidence="1 2" key="2">
    <citation type="submission" date="2018-11" db="EMBL/GenBank/DDBJ databases">
        <authorList>
            <consortium name="Pathogen Informatics"/>
        </authorList>
    </citation>
    <scope>NUCLEOTIDE SEQUENCE [LARGE SCALE GENOMIC DNA]</scope>
</reference>
<keyword evidence="2" id="KW-1185">Reference proteome</keyword>
<protein>
    <submittedName>
        <fullName evidence="3">DUF667 domain-containing protein</fullName>
    </submittedName>
</protein>
<evidence type="ECO:0000313" key="1">
    <source>
        <dbReference type="EMBL" id="VDO64391.1"/>
    </source>
</evidence>
<evidence type="ECO:0000313" key="3">
    <source>
        <dbReference type="WBParaSite" id="OFLC_0000991201-mRNA-1"/>
    </source>
</evidence>
<dbReference type="AlphaFoldDB" id="A0A183HR01"/>
<sequence length="85" mass="10061">MLLELRFDFDRSEKCFFYSDQSAPLQWKMVKAVDEFKDQTAKYVVSLQSTIFVKNYGQLISTPIILNDINYCLSIWIYIKEFSKG</sequence>
<organism evidence="3">
    <name type="scientific">Onchocerca flexuosa</name>
    <dbReference type="NCBI Taxonomy" id="387005"/>
    <lineage>
        <taxon>Eukaryota</taxon>
        <taxon>Metazoa</taxon>
        <taxon>Ecdysozoa</taxon>
        <taxon>Nematoda</taxon>
        <taxon>Chromadorea</taxon>
        <taxon>Rhabditida</taxon>
        <taxon>Spirurina</taxon>
        <taxon>Spiruromorpha</taxon>
        <taxon>Filarioidea</taxon>
        <taxon>Onchocercidae</taxon>
        <taxon>Onchocerca</taxon>
    </lineage>
</organism>
<gene>
    <name evidence="1" type="ORF">OFLC_LOCUS9912</name>
</gene>
<proteinExistence type="predicted"/>
<dbReference type="WBParaSite" id="OFLC_0000991201-mRNA-1">
    <property type="protein sequence ID" value="OFLC_0000991201-mRNA-1"/>
    <property type="gene ID" value="OFLC_0000991201"/>
</dbReference>
<accession>A0A183HR01</accession>
<dbReference type="Proteomes" id="UP000267606">
    <property type="component" value="Unassembled WGS sequence"/>
</dbReference>
<reference evidence="3" key="1">
    <citation type="submission" date="2016-06" db="UniProtKB">
        <authorList>
            <consortium name="WormBaseParasite"/>
        </authorList>
    </citation>
    <scope>IDENTIFICATION</scope>
</reference>
<evidence type="ECO:0000313" key="2">
    <source>
        <dbReference type="Proteomes" id="UP000267606"/>
    </source>
</evidence>